<keyword evidence="2" id="KW-1185">Reference proteome</keyword>
<proteinExistence type="predicted"/>
<dbReference type="EMBL" id="JABSTU010000006">
    <property type="protein sequence ID" value="KAH8027233.1"/>
    <property type="molecule type" value="Genomic_DNA"/>
</dbReference>
<dbReference type="AlphaFoldDB" id="A0A9J6DZD4"/>
<organism evidence="1 2">
    <name type="scientific">Rhipicephalus microplus</name>
    <name type="common">Cattle tick</name>
    <name type="synonym">Boophilus microplus</name>
    <dbReference type="NCBI Taxonomy" id="6941"/>
    <lineage>
        <taxon>Eukaryota</taxon>
        <taxon>Metazoa</taxon>
        <taxon>Ecdysozoa</taxon>
        <taxon>Arthropoda</taxon>
        <taxon>Chelicerata</taxon>
        <taxon>Arachnida</taxon>
        <taxon>Acari</taxon>
        <taxon>Parasitiformes</taxon>
        <taxon>Ixodida</taxon>
        <taxon>Ixodoidea</taxon>
        <taxon>Ixodidae</taxon>
        <taxon>Rhipicephalinae</taxon>
        <taxon>Rhipicephalus</taxon>
        <taxon>Boophilus</taxon>
    </lineage>
</organism>
<evidence type="ECO:0000313" key="2">
    <source>
        <dbReference type="Proteomes" id="UP000821866"/>
    </source>
</evidence>
<sequence>MCARFLSQQRDLAVKEITSMSSERRQLPSLRRCTLRHLLVDIGFKHGKGRSRNSLLIDRDDIPDWRNRYLHGVERYRAEGQKIFYLDETWARAGHTRSIVWTDIVVLKRGRLFALANNTGSRLID</sequence>
<evidence type="ECO:0000313" key="1">
    <source>
        <dbReference type="EMBL" id="KAH8027233.1"/>
    </source>
</evidence>
<dbReference type="Proteomes" id="UP000821866">
    <property type="component" value="Chromosome 4"/>
</dbReference>
<accession>A0A9J6DZD4</accession>
<reference evidence="1" key="2">
    <citation type="submission" date="2021-09" db="EMBL/GenBank/DDBJ databases">
        <authorList>
            <person name="Jia N."/>
            <person name="Wang J."/>
            <person name="Shi W."/>
            <person name="Du L."/>
            <person name="Sun Y."/>
            <person name="Zhan W."/>
            <person name="Jiang J."/>
            <person name="Wang Q."/>
            <person name="Zhang B."/>
            <person name="Ji P."/>
            <person name="Sakyi L.B."/>
            <person name="Cui X."/>
            <person name="Yuan T."/>
            <person name="Jiang B."/>
            <person name="Yang W."/>
            <person name="Lam T.T.-Y."/>
            <person name="Chang Q."/>
            <person name="Ding S."/>
            <person name="Wang X."/>
            <person name="Zhu J."/>
            <person name="Ruan X."/>
            <person name="Zhao L."/>
            <person name="Wei J."/>
            <person name="Que T."/>
            <person name="Du C."/>
            <person name="Cheng J."/>
            <person name="Dai P."/>
            <person name="Han X."/>
            <person name="Huang E."/>
            <person name="Gao Y."/>
            <person name="Liu J."/>
            <person name="Shao H."/>
            <person name="Ye R."/>
            <person name="Li L."/>
            <person name="Wei W."/>
            <person name="Wang X."/>
            <person name="Wang C."/>
            <person name="Huo Q."/>
            <person name="Li W."/>
            <person name="Guo W."/>
            <person name="Chen H."/>
            <person name="Chen S."/>
            <person name="Zhou L."/>
            <person name="Zhou L."/>
            <person name="Ni X."/>
            <person name="Tian J."/>
            <person name="Zhou Y."/>
            <person name="Sheng Y."/>
            <person name="Liu T."/>
            <person name="Pan Y."/>
            <person name="Xia L."/>
            <person name="Li J."/>
            <person name="Zhao F."/>
            <person name="Cao W."/>
        </authorList>
    </citation>
    <scope>NUCLEOTIDE SEQUENCE</scope>
    <source>
        <strain evidence="1">Rmic-2018</strain>
        <tissue evidence="1">Larvae</tissue>
    </source>
</reference>
<comment type="caution">
    <text evidence="1">The sequence shown here is derived from an EMBL/GenBank/DDBJ whole genome shotgun (WGS) entry which is preliminary data.</text>
</comment>
<name>A0A9J6DZD4_RHIMP</name>
<gene>
    <name evidence="1" type="ORF">HPB51_003686</name>
</gene>
<reference evidence="1" key="1">
    <citation type="journal article" date="2020" name="Cell">
        <title>Large-Scale Comparative Analyses of Tick Genomes Elucidate Their Genetic Diversity and Vector Capacities.</title>
        <authorList>
            <consortium name="Tick Genome and Microbiome Consortium (TIGMIC)"/>
            <person name="Jia N."/>
            <person name="Wang J."/>
            <person name="Shi W."/>
            <person name="Du L."/>
            <person name="Sun Y."/>
            <person name="Zhan W."/>
            <person name="Jiang J.F."/>
            <person name="Wang Q."/>
            <person name="Zhang B."/>
            <person name="Ji P."/>
            <person name="Bell-Sakyi L."/>
            <person name="Cui X.M."/>
            <person name="Yuan T.T."/>
            <person name="Jiang B.G."/>
            <person name="Yang W.F."/>
            <person name="Lam T.T."/>
            <person name="Chang Q.C."/>
            <person name="Ding S.J."/>
            <person name="Wang X.J."/>
            <person name="Zhu J.G."/>
            <person name="Ruan X.D."/>
            <person name="Zhao L."/>
            <person name="Wei J.T."/>
            <person name="Ye R.Z."/>
            <person name="Que T.C."/>
            <person name="Du C.H."/>
            <person name="Zhou Y.H."/>
            <person name="Cheng J.X."/>
            <person name="Dai P.F."/>
            <person name="Guo W.B."/>
            <person name="Han X.H."/>
            <person name="Huang E.J."/>
            <person name="Li L.F."/>
            <person name="Wei W."/>
            <person name="Gao Y.C."/>
            <person name="Liu J.Z."/>
            <person name="Shao H.Z."/>
            <person name="Wang X."/>
            <person name="Wang C.C."/>
            <person name="Yang T.C."/>
            <person name="Huo Q.B."/>
            <person name="Li W."/>
            <person name="Chen H.Y."/>
            <person name="Chen S.E."/>
            <person name="Zhou L.G."/>
            <person name="Ni X.B."/>
            <person name="Tian J.H."/>
            <person name="Sheng Y."/>
            <person name="Liu T."/>
            <person name="Pan Y.S."/>
            <person name="Xia L.Y."/>
            <person name="Li J."/>
            <person name="Zhao F."/>
            <person name="Cao W.C."/>
        </authorList>
    </citation>
    <scope>NUCLEOTIDE SEQUENCE</scope>
    <source>
        <strain evidence="1">Rmic-2018</strain>
    </source>
</reference>
<protein>
    <submittedName>
        <fullName evidence="1">Uncharacterized protein</fullName>
    </submittedName>
</protein>